<dbReference type="Pfam" id="PF13361">
    <property type="entry name" value="UvrD_C"/>
    <property type="match status" value="1"/>
</dbReference>
<keyword evidence="4" id="KW-0067">ATP-binding</keyword>
<protein>
    <recommendedName>
        <fullName evidence="5">UvrD-like helicase C-terminal domain-containing protein</fullName>
    </recommendedName>
</protein>
<dbReference type="EMBL" id="BARS01044444">
    <property type="protein sequence ID" value="GAG36227.1"/>
    <property type="molecule type" value="Genomic_DNA"/>
</dbReference>
<evidence type="ECO:0000313" key="6">
    <source>
        <dbReference type="EMBL" id="GAG36227.1"/>
    </source>
</evidence>
<name>X0XLL5_9ZZZZ</name>
<dbReference type="AlphaFoldDB" id="X0XLL5"/>
<dbReference type="PANTHER" id="PTHR11070">
    <property type="entry name" value="UVRD / RECB / PCRA DNA HELICASE FAMILY MEMBER"/>
    <property type="match status" value="1"/>
</dbReference>
<dbReference type="PANTHER" id="PTHR11070:SF2">
    <property type="entry name" value="ATP-DEPENDENT DNA HELICASE SRS2"/>
    <property type="match status" value="1"/>
</dbReference>
<feature type="non-terminal residue" evidence="6">
    <location>
        <position position="1"/>
    </location>
</feature>
<comment type="caution">
    <text evidence="6">The sequence shown here is derived from an EMBL/GenBank/DDBJ whole genome shotgun (WGS) entry which is preliminary data.</text>
</comment>
<dbReference type="InterPro" id="IPR014017">
    <property type="entry name" value="DNA_helicase_UvrD-like_C"/>
</dbReference>
<dbReference type="InterPro" id="IPR000212">
    <property type="entry name" value="DNA_helicase_UvrD/REP"/>
</dbReference>
<accession>X0XLL5</accession>
<evidence type="ECO:0000256" key="4">
    <source>
        <dbReference type="ARBA" id="ARBA00022840"/>
    </source>
</evidence>
<keyword evidence="2" id="KW-0378">Hydrolase</keyword>
<evidence type="ECO:0000256" key="2">
    <source>
        <dbReference type="ARBA" id="ARBA00022801"/>
    </source>
</evidence>
<proteinExistence type="predicted"/>
<dbReference type="GO" id="GO:0043138">
    <property type="term" value="F:3'-5' DNA helicase activity"/>
    <property type="evidence" value="ECO:0007669"/>
    <property type="project" value="TreeGrafter"/>
</dbReference>
<dbReference type="GO" id="GO:0005524">
    <property type="term" value="F:ATP binding"/>
    <property type="evidence" value="ECO:0007669"/>
    <property type="project" value="UniProtKB-KW"/>
</dbReference>
<dbReference type="Gene3D" id="3.40.50.300">
    <property type="entry name" value="P-loop containing nucleotide triphosphate hydrolases"/>
    <property type="match status" value="2"/>
</dbReference>
<evidence type="ECO:0000259" key="5">
    <source>
        <dbReference type="PROSITE" id="PS51217"/>
    </source>
</evidence>
<organism evidence="6">
    <name type="scientific">marine sediment metagenome</name>
    <dbReference type="NCBI Taxonomy" id="412755"/>
    <lineage>
        <taxon>unclassified sequences</taxon>
        <taxon>metagenomes</taxon>
        <taxon>ecological metagenomes</taxon>
    </lineage>
</organism>
<dbReference type="SUPFAM" id="SSF52540">
    <property type="entry name" value="P-loop containing nucleoside triphosphate hydrolases"/>
    <property type="match status" value="1"/>
</dbReference>
<dbReference type="GO" id="GO:0003677">
    <property type="term" value="F:DNA binding"/>
    <property type="evidence" value="ECO:0007669"/>
    <property type="project" value="InterPro"/>
</dbReference>
<evidence type="ECO:0000256" key="1">
    <source>
        <dbReference type="ARBA" id="ARBA00022741"/>
    </source>
</evidence>
<gene>
    <name evidence="6" type="ORF">S01H1_67142</name>
</gene>
<keyword evidence="3" id="KW-0347">Helicase</keyword>
<sequence length="249" mass="28261">NAEAEWVANRINYLLGKSYEENDSAIGTRGLCASDFAVLMASTNTYERDGTYRHSAFTNALDALGIPCAIEAQASIFVYDLGNCLRETFELLRNPTLDRARLVQYFNSSIRSSFPNANLREVTLVLADWQRLIHQPISAGRRKIAPQQLLYDLLTAFHVKDTNFNEVEMQILGVFSKIMEDVESVYFSVDTTERFQEVLNYLNVMAEEGYEIGPDEIIQRPDAVFVSTIHKAKGLEFPVVFLVDVEQNR</sequence>
<reference evidence="6" key="1">
    <citation type="journal article" date="2014" name="Front. Microbiol.">
        <title>High frequency of phylogenetically diverse reductive dehalogenase-homologous genes in deep subseafloor sedimentary metagenomes.</title>
        <authorList>
            <person name="Kawai M."/>
            <person name="Futagami T."/>
            <person name="Toyoda A."/>
            <person name="Takaki Y."/>
            <person name="Nishi S."/>
            <person name="Hori S."/>
            <person name="Arai W."/>
            <person name="Tsubouchi T."/>
            <person name="Morono Y."/>
            <person name="Uchiyama I."/>
            <person name="Ito T."/>
            <person name="Fujiyama A."/>
            <person name="Inagaki F."/>
            <person name="Takami H."/>
        </authorList>
    </citation>
    <scope>NUCLEOTIDE SEQUENCE</scope>
    <source>
        <strain evidence="6">Expedition CK06-06</strain>
    </source>
</reference>
<dbReference type="GO" id="GO:0000725">
    <property type="term" value="P:recombinational repair"/>
    <property type="evidence" value="ECO:0007669"/>
    <property type="project" value="TreeGrafter"/>
</dbReference>
<feature type="domain" description="UvrD-like helicase C-terminal" evidence="5">
    <location>
        <begin position="1"/>
        <end position="234"/>
    </location>
</feature>
<keyword evidence="1" id="KW-0547">Nucleotide-binding</keyword>
<dbReference type="PROSITE" id="PS51217">
    <property type="entry name" value="UVRD_HELICASE_CTER"/>
    <property type="match status" value="1"/>
</dbReference>
<dbReference type="Gene3D" id="1.10.486.10">
    <property type="entry name" value="PCRA, domain 4"/>
    <property type="match status" value="1"/>
</dbReference>
<dbReference type="InterPro" id="IPR027417">
    <property type="entry name" value="P-loop_NTPase"/>
</dbReference>
<feature type="non-terminal residue" evidence="6">
    <location>
        <position position="249"/>
    </location>
</feature>
<dbReference type="GO" id="GO:0016787">
    <property type="term" value="F:hydrolase activity"/>
    <property type="evidence" value="ECO:0007669"/>
    <property type="project" value="UniProtKB-KW"/>
</dbReference>
<evidence type="ECO:0000256" key="3">
    <source>
        <dbReference type="ARBA" id="ARBA00022806"/>
    </source>
</evidence>